<keyword evidence="5" id="KW-0418">Kinase</keyword>
<evidence type="ECO:0000259" key="11">
    <source>
        <dbReference type="PROSITE" id="PS50110"/>
    </source>
</evidence>
<evidence type="ECO:0000259" key="10">
    <source>
        <dbReference type="PROSITE" id="PS50109"/>
    </source>
</evidence>
<evidence type="ECO:0000256" key="6">
    <source>
        <dbReference type="ARBA" id="ARBA00023012"/>
    </source>
</evidence>
<dbReference type="Pfam" id="PF00072">
    <property type="entry name" value="Response_reg"/>
    <property type="match status" value="1"/>
</dbReference>
<feature type="modified residue" description="4-aspartylphosphate" evidence="8">
    <location>
        <position position="773"/>
    </location>
</feature>
<dbReference type="InterPro" id="IPR036890">
    <property type="entry name" value="HATPase_C_sf"/>
</dbReference>
<dbReference type="SUPFAM" id="SSF55874">
    <property type="entry name" value="ATPase domain of HSP90 chaperone/DNA topoisomerase II/histidine kinase"/>
    <property type="match status" value="1"/>
</dbReference>
<reference evidence="14 15" key="1">
    <citation type="submission" date="2018-08" db="EMBL/GenBank/DDBJ databases">
        <title>A genome reference for cultivated species of the human gut microbiota.</title>
        <authorList>
            <person name="Zou Y."/>
            <person name="Xue W."/>
            <person name="Luo G."/>
        </authorList>
    </citation>
    <scope>NUCLEOTIDE SEQUENCE [LARGE SCALE GENOMIC DNA]</scope>
    <source>
        <strain evidence="13 15">AM22-21LB</strain>
        <strain evidence="12 14">AM37-1AC</strain>
    </source>
</reference>
<evidence type="ECO:0000313" key="15">
    <source>
        <dbReference type="Proteomes" id="UP000284051"/>
    </source>
</evidence>
<dbReference type="SUPFAM" id="SSF52172">
    <property type="entry name" value="CheY-like"/>
    <property type="match status" value="1"/>
</dbReference>
<name>A0A3R6AQA1_9FIRM</name>
<keyword evidence="9" id="KW-0812">Transmembrane</keyword>
<dbReference type="SMART" id="SM00388">
    <property type="entry name" value="HisKA"/>
    <property type="match status" value="1"/>
</dbReference>
<dbReference type="InterPro" id="IPR005467">
    <property type="entry name" value="His_kinase_dom"/>
</dbReference>
<feature type="transmembrane region" description="Helical" evidence="9">
    <location>
        <begin position="288"/>
        <end position="310"/>
    </location>
</feature>
<feature type="domain" description="Histidine kinase" evidence="10">
    <location>
        <begin position="474"/>
        <end position="697"/>
    </location>
</feature>
<comment type="catalytic activity">
    <reaction evidence="1">
        <text>ATP + protein L-histidine = ADP + protein N-phospho-L-histidine.</text>
        <dbReference type="EC" id="2.7.13.3"/>
    </reaction>
</comment>
<evidence type="ECO:0000256" key="7">
    <source>
        <dbReference type="ARBA" id="ARBA00024867"/>
    </source>
</evidence>
<dbReference type="SMART" id="SM00387">
    <property type="entry name" value="HATPase_c"/>
    <property type="match status" value="1"/>
</dbReference>
<dbReference type="Gene3D" id="3.30.565.10">
    <property type="entry name" value="Histidine kinase-like ATPase, C-terminal domain"/>
    <property type="match status" value="1"/>
</dbReference>
<evidence type="ECO:0000256" key="2">
    <source>
        <dbReference type="ARBA" id="ARBA00012438"/>
    </source>
</evidence>
<dbReference type="PRINTS" id="PR00344">
    <property type="entry name" value="BCTRLSENSOR"/>
</dbReference>
<evidence type="ECO:0000313" key="13">
    <source>
        <dbReference type="EMBL" id="RHG25527.1"/>
    </source>
</evidence>
<protein>
    <recommendedName>
        <fullName evidence="3">Stage 0 sporulation protein A homolog</fullName>
        <ecNumber evidence="2">2.7.13.3</ecNumber>
    </recommendedName>
</protein>
<evidence type="ECO:0000256" key="9">
    <source>
        <dbReference type="SAM" id="Phobius"/>
    </source>
</evidence>
<dbReference type="PANTHER" id="PTHR45339">
    <property type="entry name" value="HYBRID SIGNAL TRANSDUCTION HISTIDINE KINASE J"/>
    <property type="match status" value="1"/>
</dbReference>
<sequence length="855" mass="97533">MLNNEKITKIIARRYIWLPFLMGVLLGIVCFVVFTGYDRMKIEKIADETLDFMQDRVKKYDDYKNNDKVKSLYRLADKTLELDQRLEEKDADQEELVERYMKDQRLDGVLLIDENLNCVYQAEDVGKMDTFWQEQMSEPAVKNMLEQPRKTYITRLDKEGENYDFAVVSRTDGKGLIAAYIEKEKSMEDNGDISIHSLFTGFTFDMNGIVAVTDDKQVLSSNSEKLLSVKPGEYHDIFTPDIYTGDEHRMIHLESTGGSWYGEIKQMKDYTLYAFFPKTAIYALRTKVVIGTMGVYILCWMTFMLVRGYVAESNMRQMEKQYHIIQSVSSVFSICMLLDLKKNTWEMIKASDQIRKMTGNETNTANMMKFFCKNTVAQSERQKFWDFVNPDTLAERLQGKDYINCQTEIGKGEWFSIMLVPQHHDAHGNVEAALFLSRNITDEKMREMDYQKKLEKSVEQAEQANIAKTDFLRRMSHDIRTPINGIRGMVDICRYYIGNPKKQEECLDKILLSSTFLMELVNDVLDMNKLESGQIKLEEKPFSISEILKEVETVVGMAATEQGITLTVKKGEINHENLLGSSLHVRQILQNITSNAVKYNKPNGKVILECRELPPKNEKAVFEFVCTDNGIGMSPEFQEHAFEPFVQENSSARTSYTGTGLGLAIVKKLVEQMEGTIHFVSEPGKGTRFTLVIPFLPDDSIEMQTEQTQSTDAVKGIENDKILLVEDYEINMEIARFVLENEGAQVQEAWNGKEAVDLFAASEPGGYDVILMDLMMPVMGGLEAAQCIRKLEREDAKTVPIIAMTANAFADDEERSLAAGMDAHISKPLDAEKLIQVISDICKKRKEHAKGDADI</sequence>
<keyword evidence="6" id="KW-0902">Two-component regulatory system</keyword>
<dbReference type="PANTHER" id="PTHR45339:SF5">
    <property type="entry name" value="HISTIDINE KINASE"/>
    <property type="match status" value="1"/>
</dbReference>
<gene>
    <name evidence="13" type="ORF">DW264_16975</name>
    <name evidence="12" type="ORF">DW856_14485</name>
</gene>
<dbReference type="Proteomes" id="UP000283513">
    <property type="component" value="Unassembled WGS sequence"/>
</dbReference>
<dbReference type="AlphaFoldDB" id="A0A3R6AQA1"/>
<dbReference type="CDD" id="cd00082">
    <property type="entry name" value="HisKA"/>
    <property type="match status" value="1"/>
</dbReference>
<dbReference type="SMART" id="SM00448">
    <property type="entry name" value="REC"/>
    <property type="match status" value="1"/>
</dbReference>
<keyword evidence="9" id="KW-1133">Transmembrane helix</keyword>
<accession>A0A3R6AQA1</accession>
<dbReference type="EMBL" id="QRID01000024">
    <property type="protein sequence ID" value="RHG25527.1"/>
    <property type="molecule type" value="Genomic_DNA"/>
</dbReference>
<dbReference type="Pfam" id="PF00512">
    <property type="entry name" value="HisKA"/>
    <property type="match status" value="1"/>
</dbReference>
<dbReference type="InterPro" id="IPR036097">
    <property type="entry name" value="HisK_dim/P_sf"/>
</dbReference>
<evidence type="ECO:0000256" key="8">
    <source>
        <dbReference type="PROSITE-ProRule" id="PRU00169"/>
    </source>
</evidence>
<dbReference type="Pfam" id="PF02518">
    <property type="entry name" value="HATPase_c"/>
    <property type="match status" value="1"/>
</dbReference>
<dbReference type="RefSeq" id="WP_118598630.1">
    <property type="nucleotide sequence ID" value="NZ_JBLYGU010000009.1"/>
</dbReference>
<dbReference type="GO" id="GO:0000155">
    <property type="term" value="F:phosphorelay sensor kinase activity"/>
    <property type="evidence" value="ECO:0007669"/>
    <property type="project" value="InterPro"/>
</dbReference>
<feature type="domain" description="Response regulatory" evidence="11">
    <location>
        <begin position="721"/>
        <end position="842"/>
    </location>
</feature>
<comment type="caution">
    <text evidence="12">The sequence shown here is derived from an EMBL/GenBank/DDBJ whole genome shotgun (WGS) entry which is preliminary data.</text>
</comment>
<feature type="transmembrane region" description="Helical" evidence="9">
    <location>
        <begin position="15"/>
        <end position="37"/>
    </location>
</feature>
<dbReference type="EC" id="2.7.13.3" evidence="2"/>
<evidence type="ECO:0000256" key="3">
    <source>
        <dbReference type="ARBA" id="ARBA00018672"/>
    </source>
</evidence>
<keyword evidence="9" id="KW-0472">Membrane</keyword>
<evidence type="ECO:0000256" key="1">
    <source>
        <dbReference type="ARBA" id="ARBA00000085"/>
    </source>
</evidence>
<dbReference type="InterPro" id="IPR003661">
    <property type="entry name" value="HisK_dim/P_dom"/>
</dbReference>
<dbReference type="CDD" id="cd16922">
    <property type="entry name" value="HATPase_EvgS-ArcB-TorS-like"/>
    <property type="match status" value="1"/>
</dbReference>
<comment type="function">
    <text evidence="7">May play the central regulatory role in sporulation. It may be an element of the effector pathway responsible for the activation of sporulation genes in response to nutritional stress. Spo0A may act in concert with spo0H (a sigma factor) to control the expression of some genes that are critical to the sporulation process.</text>
</comment>
<dbReference type="PROSITE" id="PS50109">
    <property type="entry name" value="HIS_KIN"/>
    <property type="match status" value="1"/>
</dbReference>
<keyword evidence="5" id="KW-0808">Transferase</keyword>
<dbReference type="InterPro" id="IPR004358">
    <property type="entry name" value="Sig_transdc_His_kin-like_C"/>
</dbReference>
<dbReference type="Gene3D" id="3.40.50.2300">
    <property type="match status" value="1"/>
</dbReference>
<dbReference type="Proteomes" id="UP000284051">
    <property type="component" value="Unassembled WGS sequence"/>
</dbReference>
<evidence type="ECO:0000313" key="14">
    <source>
        <dbReference type="Proteomes" id="UP000283513"/>
    </source>
</evidence>
<keyword evidence="4 8" id="KW-0597">Phosphoprotein</keyword>
<proteinExistence type="predicted"/>
<dbReference type="SUPFAM" id="SSF47384">
    <property type="entry name" value="Homodimeric domain of signal transducing histidine kinase"/>
    <property type="match status" value="1"/>
</dbReference>
<dbReference type="InterPro" id="IPR011006">
    <property type="entry name" value="CheY-like_superfamily"/>
</dbReference>
<dbReference type="CDD" id="cd17546">
    <property type="entry name" value="REC_hyHK_CKI1_RcsC-like"/>
    <property type="match status" value="1"/>
</dbReference>
<evidence type="ECO:0000256" key="4">
    <source>
        <dbReference type="ARBA" id="ARBA00022553"/>
    </source>
</evidence>
<dbReference type="InterPro" id="IPR003594">
    <property type="entry name" value="HATPase_dom"/>
</dbReference>
<dbReference type="Gene3D" id="1.10.287.130">
    <property type="match status" value="1"/>
</dbReference>
<dbReference type="InterPro" id="IPR001789">
    <property type="entry name" value="Sig_transdc_resp-reg_receiver"/>
</dbReference>
<organism evidence="12 14">
    <name type="scientific">Roseburia intestinalis</name>
    <dbReference type="NCBI Taxonomy" id="166486"/>
    <lineage>
        <taxon>Bacteria</taxon>
        <taxon>Bacillati</taxon>
        <taxon>Bacillota</taxon>
        <taxon>Clostridia</taxon>
        <taxon>Lachnospirales</taxon>
        <taxon>Lachnospiraceae</taxon>
        <taxon>Roseburia</taxon>
    </lineage>
</organism>
<dbReference type="EMBL" id="QSHO01000014">
    <property type="protein sequence ID" value="RHC14979.1"/>
    <property type="molecule type" value="Genomic_DNA"/>
</dbReference>
<dbReference type="PROSITE" id="PS50110">
    <property type="entry name" value="RESPONSE_REGULATORY"/>
    <property type="match status" value="1"/>
</dbReference>
<evidence type="ECO:0000256" key="5">
    <source>
        <dbReference type="ARBA" id="ARBA00022777"/>
    </source>
</evidence>
<evidence type="ECO:0000313" key="12">
    <source>
        <dbReference type="EMBL" id="RHC14979.1"/>
    </source>
</evidence>